<accession>A0AAG5D3M2</accession>
<feature type="region of interest" description="Disordered" evidence="1">
    <location>
        <begin position="54"/>
        <end position="106"/>
    </location>
</feature>
<reference evidence="2" key="1">
    <citation type="submission" date="2024-04" db="UniProtKB">
        <authorList>
            <consortium name="EnsemblMetazoa"/>
        </authorList>
    </citation>
    <scope>IDENTIFICATION</scope>
    <source>
        <strain evidence="2">EBRO</strain>
    </source>
</reference>
<organism evidence="2 3">
    <name type="scientific">Anopheles atroparvus</name>
    <name type="common">European mosquito</name>
    <dbReference type="NCBI Taxonomy" id="41427"/>
    <lineage>
        <taxon>Eukaryota</taxon>
        <taxon>Metazoa</taxon>
        <taxon>Ecdysozoa</taxon>
        <taxon>Arthropoda</taxon>
        <taxon>Hexapoda</taxon>
        <taxon>Insecta</taxon>
        <taxon>Pterygota</taxon>
        <taxon>Neoptera</taxon>
        <taxon>Endopterygota</taxon>
        <taxon>Diptera</taxon>
        <taxon>Nematocera</taxon>
        <taxon>Culicoidea</taxon>
        <taxon>Culicidae</taxon>
        <taxon>Anophelinae</taxon>
        <taxon>Anopheles</taxon>
    </lineage>
</organism>
<feature type="region of interest" description="Disordered" evidence="1">
    <location>
        <begin position="189"/>
        <end position="208"/>
    </location>
</feature>
<keyword evidence="3" id="KW-1185">Reference proteome</keyword>
<dbReference type="EnsemblMetazoa" id="ENSAATROPT006495">
    <property type="protein sequence ID" value="ENSAATROPP005872"/>
    <property type="gene ID" value="ENSAATROPG005269"/>
</dbReference>
<evidence type="ECO:0000313" key="2">
    <source>
        <dbReference type="EnsemblMetazoa" id="ENSAATROPP005872"/>
    </source>
</evidence>
<name>A0AAG5D3M2_ANOAO</name>
<proteinExistence type="predicted"/>
<evidence type="ECO:0000256" key="1">
    <source>
        <dbReference type="SAM" id="MobiDB-lite"/>
    </source>
</evidence>
<dbReference type="AlphaFoldDB" id="A0AAG5D3M2"/>
<protein>
    <submittedName>
        <fullName evidence="2">Uncharacterized protein</fullName>
    </submittedName>
</protein>
<feature type="compositionally biased region" description="Polar residues" evidence="1">
    <location>
        <begin position="70"/>
        <end position="87"/>
    </location>
</feature>
<sequence length="208" mass="22996">MEQMEYASFVKELATAGLTSPRCPPETQYAREFEHRMEALLVNCEIADDIAYGKPSSQRSDQRMGLGTSVLGSYSTRSGMPKTSSMLEDNDEAESDGSFSGSGQEREYQRSSALDFKCSVDSGHGLSTRQESFCSTKDRQEGANMYHASASSLKKELSFEQCMEMSFQNEMQGMVEEICTNNPPLNASIFTSKPISGPTKRTYDEANS</sequence>
<dbReference type="Proteomes" id="UP000075880">
    <property type="component" value="Unassembled WGS sequence"/>
</dbReference>
<evidence type="ECO:0000313" key="3">
    <source>
        <dbReference type="Proteomes" id="UP000075880"/>
    </source>
</evidence>